<dbReference type="EMBL" id="UYYG01001151">
    <property type="protein sequence ID" value="VDN55183.1"/>
    <property type="molecule type" value="Genomic_DNA"/>
</dbReference>
<feature type="domain" description="TGF-beta family profile" evidence="8">
    <location>
        <begin position="243"/>
        <end position="301"/>
    </location>
</feature>
<name>A0A0N4U2A5_DRAME</name>
<keyword evidence="4 6" id="KW-0339">Growth factor</keyword>
<dbReference type="GO" id="GO:0005615">
    <property type="term" value="C:extracellular space"/>
    <property type="evidence" value="ECO:0007669"/>
    <property type="project" value="TreeGrafter"/>
</dbReference>
<sequence>MQFDFLNDKLHFQRRNFVKIFAALRWVPIISIFGAHIAERKRLMDLNKEGYVQVALRVDDVQRWWDGEKGKNEFLGLHVQALYKNENLAVHPQPDLKSQDYIFQWKSGRLFKRSLNRLDLGKDIPEHRFQIRFSDIQSTDFIQKKKRPFSKIKQPNGYLKKKQFFKIYLEKNLSISLNDRCCNIALFKEFRRTMNISNKPLKHFGFLSITTTDNTVEQQLKSNIINHENLMHLELTTFDEYSRKKRSYQEVCTREMNEPSCCLYSLVVDFDQAGWDFVIAPKVYDAHMCSGECRLHYKATL</sequence>
<dbReference type="PROSITE" id="PS51362">
    <property type="entry name" value="TGF_BETA_2"/>
    <property type="match status" value="1"/>
</dbReference>
<keyword evidence="7" id="KW-1133">Transmembrane helix</keyword>
<dbReference type="InterPro" id="IPR001839">
    <property type="entry name" value="TGF-b_C"/>
</dbReference>
<keyword evidence="3" id="KW-0964">Secreted</keyword>
<dbReference type="GO" id="GO:0005125">
    <property type="term" value="F:cytokine activity"/>
    <property type="evidence" value="ECO:0007669"/>
    <property type="project" value="TreeGrafter"/>
</dbReference>
<keyword evidence="7" id="KW-0812">Transmembrane</keyword>
<keyword evidence="11" id="KW-1185">Reference proteome</keyword>
<dbReference type="InterPro" id="IPR015615">
    <property type="entry name" value="TGF-beta-rel"/>
</dbReference>
<evidence type="ECO:0000313" key="11">
    <source>
        <dbReference type="Proteomes" id="UP000274756"/>
    </source>
</evidence>
<evidence type="ECO:0000313" key="9">
    <source>
        <dbReference type="EMBL" id="VDN55183.1"/>
    </source>
</evidence>
<dbReference type="Gene3D" id="2.10.90.10">
    <property type="entry name" value="Cystine-knot cytokines"/>
    <property type="match status" value="1"/>
</dbReference>
<reference evidence="12" key="1">
    <citation type="submission" date="2017-02" db="UniProtKB">
        <authorList>
            <consortium name="WormBaseParasite"/>
        </authorList>
    </citation>
    <scope>IDENTIFICATION</scope>
</reference>
<keyword evidence="7" id="KW-0472">Membrane</keyword>
<dbReference type="InterPro" id="IPR029034">
    <property type="entry name" value="Cystine-knot_cytokine"/>
</dbReference>
<dbReference type="PROSITE" id="PS00250">
    <property type="entry name" value="TGF_BETA_1"/>
    <property type="match status" value="1"/>
</dbReference>
<proteinExistence type="inferred from homology"/>
<dbReference type="SUPFAM" id="SSF57501">
    <property type="entry name" value="Cystine-knot cytokines"/>
    <property type="match status" value="1"/>
</dbReference>
<evidence type="ECO:0000256" key="5">
    <source>
        <dbReference type="ARBA" id="ARBA00023157"/>
    </source>
</evidence>
<evidence type="ECO:0000256" key="7">
    <source>
        <dbReference type="SAM" id="Phobius"/>
    </source>
</evidence>
<dbReference type="GO" id="GO:0008083">
    <property type="term" value="F:growth factor activity"/>
    <property type="evidence" value="ECO:0007669"/>
    <property type="project" value="UniProtKB-KW"/>
</dbReference>
<evidence type="ECO:0000256" key="3">
    <source>
        <dbReference type="ARBA" id="ARBA00022525"/>
    </source>
</evidence>
<evidence type="ECO:0000259" key="8">
    <source>
        <dbReference type="PROSITE" id="PS51362"/>
    </source>
</evidence>
<evidence type="ECO:0000256" key="4">
    <source>
        <dbReference type="ARBA" id="ARBA00023030"/>
    </source>
</evidence>
<dbReference type="STRING" id="318479.A0A0N4U2A5"/>
<protein>
    <submittedName>
        <fullName evidence="12">TGF_BETA_2 domain-containing protein</fullName>
    </submittedName>
</protein>
<dbReference type="Proteomes" id="UP000274756">
    <property type="component" value="Unassembled WGS sequence"/>
</dbReference>
<comment type="similarity">
    <text evidence="2 6">Belongs to the TGF-beta family.</text>
</comment>
<accession>A0A0N4U2A5</accession>
<evidence type="ECO:0000256" key="1">
    <source>
        <dbReference type="ARBA" id="ARBA00004613"/>
    </source>
</evidence>
<dbReference type="Proteomes" id="UP000038040">
    <property type="component" value="Unplaced"/>
</dbReference>
<dbReference type="OrthoDB" id="5948587at2759"/>
<keyword evidence="5" id="KW-1015">Disulfide bond</keyword>
<dbReference type="InterPro" id="IPR017948">
    <property type="entry name" value="TGFb_CS"/>
</dbReference>
<evidence type="ECO:0000256" key="6">
    <source>
        <dbReference type="RuleBase" id="RU000354"/>
    </source>
</evidence>
<reference evidence="9 11" key="2">
    <citation type="submission" date="2018-11" db="EMBL/GenBank/DDBJ databases">
        <authorList>
            <consortium name="Pathogen Informatics"/>
        </authorList>
    </citation>
    <scope>NUCLEOTIDE SEQUENCE [LARGE SCALE GENOMIC DNA]</scope>
</reference>
<organism evidence="10 12">
    <name type="scientific">Dracunculus medinensis</name>
    <name type="common">Guinea worm</name>
    <dbReference type="NCBI Taxonomy" id="318479"/>
    <lineage>
        <taxon>Eukaryota</taxon>
        <taxon>Metazoa</taxon>
        <taxon>Ecdysozoa</taxon>
        <taxon>Nematoda</taxon>
        <taxon>Chromadorea</taxon>
        <taxon>Rhabditida</taxon>
        <taxon>Spirurina</taxon>
        <taxon>Dracunculoidea</taxon>
        <taxon>Dracunculidae</taxon>
        <taxon>Dracunculus</taxon>
    </lineage>
</organism>
<dbReference type="Pfam" id="PF00019">
    <property type="entry name" value="TGF_beta"/>
    <property type="match status" value="1"/>
</dbReference>
<evidence type="ECO:0000313" key="12">
    <source>
        <dbReference type="WBParaSite" id="DME_0000079601-mRNA-1"/>
    </source>
</evidence>
<dbReference type="AlphaFoldDB" id="A0A0N4U2A5"/>
<feature type="transmembrane region" description="Helical" evidence="7">
    <location>
        <begin position="20"/>
        <end position="38"/>
    </location>
</feature>
<evidence type="ECO:0000256" key="2">
    <source>
        <dbReference type="ARBA" id="ARBA00006656"/>
    </source>
</evidence>
<dbReference type="WBParaSite" id="DME_0000079601-mRNA-1">
    <property type="protein sequence ID" value="DME_0000079601-mRNA-1"/>
    <property type="gene ID" value="DME_0000079601"/>
</dbReference>
<dbReference type="PANTHER" id="PTHR11848">
    <property type="entry name" value="TGF-BETA FAMILY"/>
    <property type="match status" value="1"/>
</dbReference>
<gene>
    <name evidence="9" type="ORF">DME_LOCUS5156</name>
</gene>
<comment type="subcellular location">
    <subcellularLocation>
        <location evidence="1">Secreted</location>
    </subcellularLocation>
</comment>
<evidence type="ECO:0000313" key="10">
    <source>
        <dbReference type="Proteomes" id="UP000038040"/>
    </source>
</evidence>